<dbReference type="PANTHER" id="PTHR31151">
    <property type="entry name" value="PROLINE-TRNA LIGASE (DUF1680)"/>
    <property type="match status" value="1"/>
</dbReference>
<dbReference type="InterPro" id="IPR012878">
    <property type="entry name" value="Beta-AFase-like_GH127_cat"/>
</dbReference>
<gene>
    <name evidence="4" type="ordered locus">HPL003_08660</name>
</gene>
<protein>
    <recommendedName>
        <fullName evidence="6">Glycosyl hydrolase</fullName>
    </recommendedName>
</protein>
<dbReference type="Pfam" id="PF07944">
    <property type="entry name" value="Beta-AFase-like_GH127_cat"/>
    <property type="match status" value="1"/>
</dbReference>
<evidence type="ECO:0000259" key="1">
    <source>
        <dbReference type="Pfam" id="PF07944"/>
    </source>
</evidence>
<dbReference type="InterPro" id="IPR008928">
    <property type="entry name" value="6-hairpin_glycosidase_sf"/>
</dbReference>
<reference evidence="5" key="1">
    <citation type="submission" date="2011-11" db="EMBL/GenBank/DDBJ databases">
        <title>Complete sequence of Paenibacillus terrae HPL-003.</title>
        <authorList>
            <person name="Shin S.H."/>
            <person name="Kim S."/>
            <person name="Kim J.Y."/>
        </authorList>
    </citation>
    <scope>NUCLEOTIDE SEQUENCE [LARGE SCALE GENOMIC DNA]</scope>
    <source>
        <strain evidence="5">HPL-003</strain>
    </source>
</reference>
<evidence type="ECO:0000259" key="2">
    <source>
        <dbReference type="Pfam" id="PF20620"/>
    </source>
</evidence>
<feature type="domain" description="Non-reducing end beta-L-arabinofuranosidase-like GH127 catalytic" evidence="1">
    <location>
        <begin position="13"/>
        <end position="391"/>
    </location>
</feature>
<dbReference type="PANTHER" id="PTHR31151:SF0">
    <property type="entry name" value="PROLINE-TRNA LIGASE (DUF1680)"/>
    <property type="match status" value="1"/>
</dbReference>
<name>G7VYG7_PAETH</name>
<evidence type="ECO:0008006" key="6">
    <source>
        <dbReference type="Google" id="ProtNLM"/>
    </source>
</evidence>
<dbReference type="HOGENOM" id="CLU_008033_1_0_9"/>
<dbReference type="SUPFAM" id="SSF48208">
    <property type="entry name" value="Six-hairpin glycosidases"/>
    <property type="match status" value="1"/>
</dbReference>
<sequence length="755" mass="86236">MILKAKAFDLHKVSIDSGPLYHAMELNAAYLLSLEPDRLLSRFREYAGLEPKAAHYEGWEARGISGHTLGHYLSGCALMFASTGDERLLERVNYVVNELEICQNNHGNGYISGIPRGKELFEEVKAGDIRSQGFDLNGGWVPLYTMHKLFAGLRDAHLLARHPKALQMEIKLGDWLEDVFKGLNDDQVQQVLHCEFGGMNEVLTDLAEHSGEERFLRLAERFYHGEVLNDLADSRDTLAGRHANTQIPKIIGAARQYEMTGKPQYADLSRFFWERVVHKHSYVIGGNSYNEHFGEPGKLNDRLGEGTCETCNTYNMLKLTRHMFEWDAYAAYADYYERAMFNHILASQQPVDGRVCYFVSLEMGGHKSFNSQYDDFTCCVGSGMESHSMYGTAIYFHTPETIYVNQYVPSTVTWEEMDVQLKQETLFPQNGRGTLRVISKEPKLFTIKLRCPHWAEQGMMIKINGEEYATEACPTSYVVIEREWNDADTIEYDIPMTVRIEEMPDNPRRIAFMYGPLVLAGDLGPVTPKSNEERLLASVLIGAADSLTTKLIADGNEPNTFRMNDLGYIGDLQLRPFYQMYDRSYTVYWDLFSKEEWASTEEEYRTALAYQLQLERLTVDVMQPAEMQPERDHAFTGEHVSLGSIYNRKYRDTWPGGWFSFVMKVLPDEPVQLAVTYLKDSDRIHRDFDITADGQTLGEGKLESEEMNKFETFVYELPQPVTSQKDEVTIRFTAHPQGKVAKVAGLRVIRHSIVG</sequence>
<evidence type="ECO:0000313" key="4">
    <source>
        <dbReference type="EMBL" id="AET58495.1"/>
    </source>
</evidence>
<dbReference type="Pfam" id="PF20620">
    <property type="entry name" value="DUF6805"/>
    <property type="match status" value="1"/>
</dbReference>
<dbReference type="Proteomes" id="UP000005876">
    <property type="component" value="Chromosome"/>
</dbReference>
<feature type="domain" description="Glycoside hydrolase GH146 substrate-binding" evidence="2">
    <location>
        <begin position="613"/>
        <end position="749"/>
    </location>
</feature>
<dbReference type="KEGG" id="pta:HPL003_08660"/>
<organism evidence="4 5">
    <name type="scientific">Paenibacillus terrae (strain HPL-003)</name>
    <dbReference type="NCBI Taxonomy" id="985665"/>
    <lineage>
        <taxon>Bacteria</taxon>
        <taxon>Bacillati</taxon>
        <taxon>Bacillota</taxon>
        <taxon>Bacilli</taxon>
        <taxon>Bacillales</taxon>
        <taxon>Paenibacillaceae</taxon>
        <taxon>Paenibacillus</taxon>
    </lineage>
</organism>
<dbReference type="GO" id="GO:0005975">
    <property type="term" value="P:carbohydrate metabolic process"/>
    <property type="evidence" value="ECO:0007669"/>
    <property type="project" value="InterPro"/>
</dbReference>
<dbReference type="InterPro" id="IPR049046">
    <property type="entry name" value="Beta-AFase-like_GH127_middle"/>
</dbReference>
<dbReference type="Pfam" id="PF20736">
    <property type="entry name" value="Glyco_hydro127M"/>
    <property type="match status" value="1"/>
</dbReference>
<dbReference type="STRING" id="985665.HPL003_08660"/>
<evidence type="ECO:0000259" key="3">
    <source>
        <dbReference type="Pfam" id="PF20736"/>
    </source>
</evidence>
<dbReference type="InterPro" id="IPR046544">
    <property type="entry name" value="GH146_SB_dom"/>
</dbReference>
<reference evidence="4 5" key="3">
    <citation type="journal article" date="2012" name="J. Bacteriol.">
        <title>Genome Sequence of Paenibacillus terrae HPL-003, a Xylanase-Producing Bacterium Isolated from Soil Found in Forest Residue.</title>
        <authorList>
            <person name="Shin S.H."/>
            <person name="Kim S."/>
            <person name="Kim J.Y."/>
            <person name="Song H.Y."/>
            <person name="Cho S.J."/>
            <person name="Kim D.R."/>
            <person name="Lee K.I."/>
            <person name="Lim H.K."/>
            <person name="Park N.J."/>
            <person name="Hwang I.T."/>
            <person name="Yang K.S."/>
        </authorList>
    </citation>
    <scope>NUCLEOTIDE SEQUENCE [LARGE SCALE GENOMIC DNA]</scope>
    <source>
        <strain evidence="4 5">HPL-003</strain>
    </source>
</reference>
<dbReference type="EMBL" id="CP003107">
    <property type="protein sequence ID" value="AET58495.1"/>
    <property type="molecule type" value="Genomic_DNA"/>
</dbReference>
<evidence type="ECO:0000313" key="5">
    <source>
        <dbReference type="Proteomes" id="UP000005876"/>
    </source>
</evidence>
<dbReference type="eggNOG" id="COG3533">
    <property type="taxonomic scope" value="Bacteria"/>
</dbReference>
<reference key="2">
    <citation type="submission" date="2011-11" db="EMBL/GenBank/DDBJ databases">
        <authorList>
            <person name="Shin S.H."/>
            <person name="Kim S."/>
            <person name="Kim J.Y."/>
        </authorList>
    </citation>
    <scope>NUCLEOTIDE SEQUENCE</scope>
    <source>
        <strain>HPL-003</strain>
    </source>
</reference>
<accession>G7VYG7</accession>
<dbReference type="AlphaFoldDB" id="G7VYG7"/>
<proteinExistence type="predicted"/>
<feature type="domain" description="Non-reducing end beta-L-arabinofuranosidase-like GH127 middle" evidence="3">
    <location>
        <begin position="401"/>
        <end position="496"/>
    </location>
</feature>